<comment type="caution">
    <text evidence="2">The sequence shown here is derived from an EMBL/GenBank/DDBJ whole genome shotgun (WGS) entry which is preliminary data.</text>
</comment>
<feature type="transmembrane region" description="Helical" evidence="1">
    <location>
        <begin position="106"/>
        <end position="128"/>
    </location>
</feature>
<evidence type="ECO:0000313" key="2">
    <source>
        <dbReference type="EMBL" id="CAG7832434.1"/>
    </source>
</evidence>
<evidence type="ECO:0000313" key="3">
    <source>
        <dbReference type="Proteomes" id="UP000708208"/>
    </source>
</evidence>
<accession>A0A8J2LG73</accession>
<dbReference type="AlphaFoldDB" id="A0A8J2LG73"/>
<organism evidence="2 3">
    <name type="scientific">Allacma fusca</name>
    <dbReference type="NCBI Taxonomy" id="39272"/>
    <lineage>
        <taxon>Eukaryota</taxon>
        <taxon>Metazoa</taxon>
        <taxon>Ecdysozoa</taxon>
        <taxon>Arthropoda</taxon>
        <taxon>Hexapoda</taxon>
        <taxon>Collembola</taxon>
        <taxon>Symphypleona</taxon>
        <taxon>Sminthuridae</taxon>
        <taxon>Allacma</taxon>
    </lineage>
</organism>
<name>A0A8J2LG73_9HEXA</name>
<keyword evidence="1" id="KW-0812">Transmembrane</keyword>
<gene>
    <name evidence="2" type="ORF">AFUS01_LOCUS42118</name>
</gene>
<feature type="transmembrane region" description="Helical" evidence="1">
    <location>
        <begin position="12"/>
        <end position="32"/>
    </location>
</feature>
<keyword evidence="1" id="KW-0472">Membrane</keyword>
<feature type="transmembrane region" description="Helical" evidence="1">
    <location>
        <begin position="256"/>
        <end position="280"/>
    </location>
</feature>
<dbReference type="Proteomes" id="UP000708208">
    <property type="component" value="Unassembled WGS sequence"/>
</dbReference>
<sequence length="350" mass="40432">MEVVKSRKRRLIYNIFFSLSVFHCALLSGRLIQLFFLSDDAIELHLLSLTLIAVSTYNIFTLSNWFISFPRLDLLVVLFQESSWYKSHSESELNHRQRKLTIPDRSVVMMPQASFPSACVIPLCYLLYPTMPFLAISCVPEEYQTIPVTMFCLAWDTFQILMLTTFGFYFGFVHLNFLNEFNQALSRTLIKLRWTNKTGEQIQLILKELKALCLQLEFYNLAMCNANYGMKLVMMIMGILGIFSFVRLFAEHSVIAAMNLLLGLDCLFFYPLAFGTGFVIPEKVDTIKAKSLLLSKNLWSYKARQGIRVVVDSIPTKGIKEGEFHTMQRDSTLNYFSFVFEKVVDLLLTF</sequence>
<protein>
    <submittedName>
        <fullName evidence="2">Uncharacterized protein</fullName>
    </submittedName>
</protein>
<keyword evidence="3" id="KW-1185">Reference proteome</keyword>
<keyword evidence="1" id="KW-1133">Transmembrane helix</keyword>
<reference evidence="2" key="1">
    <citation type="submission" date="2021-06" db="EMBL/GenBank/DDBJ databases">
        <authorList>
            <person name="Hodson N. C."/>
            <person name="Mongue J. A."/>
            <person name="Jaron S. K."/>
        </authorList>
    </citation>
    <scope>NUCLEOTIDE SEQUENCE</scope>
</reference>
<dbReference type="EMBL" id="CAJVCH010565047">
    <property type="protein sequence ID" value="CAG7832434.1"/>
    <property type="molecule type" value="Genomic_DNA"/>
</dbReference>
<feature type="transmembrane region" description="Helical" evidence="1">
    <location>
        <begin position="148"/>
        <end position="172"/>
    </location>
</feature>
<proteinExistence type="predicted"/>
<feature type="transmembrane region" description="Helical" evidence="1">
    <location>
        <begin position="232"/>
        <end position="250"/>
    </location>
</feature>
<feature type="transmembrane region" description="Helical" evidence="1">
    <location>
        <begin position="44"/>
        <end position="67"/>
    </location>
</feature>
<evidence type="ECO:0000256" key="1">
    <source>
        <dbReference type="SAM" id="Phobius"/>
    </source>
</evidence>